<feature type="domain" description="AAA+ ATPase" evidence="7">
    <location>
        <begin position="233"/>
        <end position="504"/>
    </location>
</feature>
<dbReference type="InterPro" id="IPR011704">
    <property type="entry name" value="ATPase_dyneun-rel_AAA"/>
</dbReference>
<dbReference type="Gene3D" id="1.10.8.60">
    <property type="match status" value="1"/>
</dbReference>
<evidence type="ECO:0000256" key="5">
    <source>
        <dbReference type="ARBA" id="ARBA00023186"/>
    </source>
</evidence>
<dbReference type="Pfam" id="PF07724">
    <property type="entry name" value="AAA_2"/>
    <property type="match status" value="1"/>
</dbReference>
<feature type="region of interest" description="Disordered" evidence="6">
    <location>
        <begin position="113"/>
        <end position="157"/>
    </location>
</feature>
<keyword evidence="2" id="KW-0963">Cytoplasm</keyword>
<dbReference type="InterPro" id="IPR004491">
    <property type="entry name" value="HslU"/>
</dbReference>
<feature type="domain" description="Clp ATPase C-terminal" evidence="8">
    <location>
        <begin position="503"/>
        <end position="597"/>
    </location>
</feature>
<feature type="compositionally biased region" description="Low complexity" evidence="6">
    <location>
        <begin position="80"/>
        <end position="90"/>
    </location>
</feature>
<dbReference type="CDD" id="cd19498">
    <property type="entry name" value="RecA-like_HslU"/>
    <property type="match status" value="1"/>
</dbReference>
<dbReference type="AlphaFoldDB" id="D3AZX3"/>
<evidence type="ECO:0000256" key="3">
    <source>
        <dbReference type="ARBA" id="ARBA00022741"/>
    </source>
</evidence>
<keyword evidence="9" id="KW-0346">Stress response</keyword>
<dbReference type="GO" id="GO:0005524">
    <property type="term" value="F:ATP binding"/>
    <property type="evidence" value="ECO:0007669"/>
    <property type="project" value="UniProtKB-KW"/>
</dbReference>
<feature type="compositionally biased region" description="Polar residues" evidence="6">
    <location>
        <begin position="136"/>
        <end position="153"/>
    </location>
</feature>
<keyword evidence="3" id="KW-0547">Nucleotide-binding</keyword>
<dbReference type="OMA" id="YGMIKTD"/>
<comment type="similarity">
    <text evidence="1">Belongs to the ClpX chaperone family. HslU subfamily.</text>
</comment>
<dbReference type="GO" id="GO:0051603">
    <property type="term" value="P:proteolysis involved in protein catabolic process"/>
    <property type="evidence" value="ECO:0007669"/>
    <property type="project" value="TreeGrafter"/>
</dbReference>
<evidence type="ECO:0000256" key="1">
    <source>
        <dbReference type="ARBA" id="ARBA00009771"/>
    </source>
</evidence>
<feature type="compositionally biased region" description="Low complexity" evidence="6">
    <location>
        <begin position="115"/>
        <end position="135"/>
    </location>
</feature>
<feature type="region of interest" description="Disordered" evidence="6">
    <location>
        <begin position="44"/>
        <end position="90"/>
    </location>
</feature>
<keyword evidence="5" id="KW-0143">Chaperone</keyword>
<keyword evidence="10" id="KW-1185">Reference proteome</keyword>
<keyword evidence="4" id="KW-0067">ATP-binding</keyword>
<dbReference type="InParanoid" id="D3AZX3"/>
<evidence type="ECO:0000256" key="6">
    <source>
        <dbReference type="SAM" id="MobiDB-lite"/>
    </source>
</evidence>
<dbReference type="SMART" id="SM00382">
    <property type="entry name" value="AAA"/>
    <property type="match status" value="1"/>
</dbReference>
<dbReference type="SUPFAM" id="SSF52540">
    <property type="entry name" value="P-loop containing nucleoside triphosphate hydrolases"/>
    <property type="match status" value="1"/>
</dbReference>
<name>D3AZX3_HETP5</name>
<evidence type="ECO:0000313" key="9">
    <source>
        <dbReference type="EMBL" id="EFA84597.1"/>
    </source>
</evidence>
<dbReference type="GO" id="GO:0009376">
    <property type="term" value="C:HslUV protease complex"/>
    <property type="evidence" value="ECO:0007669"/>
    <property type="project" value="InterPro"/>
</dbReference>
<proteinExistence type="inferred from homology"/>
<dbReference type="PANTHER" id="PTHR48102:SF3">
    <property type="entry name" value="ATP-DEPENDENT PROTEASE ATPASE SUBUNIT HSLU"/>
    <property type="match status" value="1"/>
</dbReference>
<dbReference type="EMBL" id="ADBJ01000008">
    <property type="protein sequence ID" value="EFA84597.1"/>
    <property type="molecule type" value="Genomic_DNA"/>
</dbReference>
<evidence type="ECO:0000259" key="8">
    <source>
        <dbReference type="SMART" id="SM01086"/>
    </source>
</evidence>
<dbReference type="Gene3D" id="3.40.50.300">
    <property type="entry name" value="P-loop containing nucleotide triphosphate hydrolases"/>
    <property type="match status" value="2"/>
</dbReference>
<evidence type="ECO:0000256" key="4">
    <source>
        <dbReference type="ARBA" id="ARBA00022840"/>
    </source>
</evidence>
<dbReference type="Pfam" id="PF07728">
    <property type="entry name" value="AAA_5"/>
    <property type="match status" value="1"/>
</dbReference>
<dbReference type="Pfam" id="PF10431">
    <property type="entry name" value="ClpB_D2-small"/>
    <property type="match status" value="1"/>
</dbReference>
<dbReference type="InterPro" id="IPR003959">
    <property type="entry name" value="ATPase_AAA_core"/>
</dbReference>
<dbReference type="InterPro" id="IPR019489">
    <property type="entry name" value="Clp_ATPase_C"/>
</dbReference>
<dbReference type="NCBIfam" id="NF003544">
    <property type="entry name" value="PRK05201.1"/>
    <property type="match status" value="1"/>
</dbReference>
<accession>D3AZX3</accession>
<sequence>MKSILKLTNSIPRNGISQTMQESLYGSRLSVTPHFYNVQNCRLFSSKPSSSDGSDDKVKPKRGRPSTKFERRSSSTLSSTNNTDNITNINNNNNIVIEDQQQQQQNQDLLKTDISTSTLTQPPTTTTSTTTKSTSNKAINDNGNTSQQQQQPKDSLKNTDGIALNFKMPDQRPRMVSVSDDIMGEDSLQPKEIVTELDRYIIGQAEAKRAVSIALRNRWRRKRLDSSIKHDVYPKNILMIGPTGVGKTEIARRLAKIVNAPFVKVEATKYTEVGFHGPDVDSIIRDLVEVSINNIKSKIGSTHKQQIDQEIEKEIISSLVGPTFQDRSYDDLVKEKCLENIQIELDLPSNNDSKSVDEEIIPFAKLFNIQVEVNKPTKKKTLTVAEARNTLEKIYKDKVIVAQDVTKLAVQSAEQNGIVFLDEIDKICTVKESSHRGGDASTDGVQRDLLPIIEGCNVNTKYGNVDTSRILFIASGAFHSNKPSDLISELQGRLPIRVELKPLEQHDFFRILTEPKNNQIQQQVALLKTEDIDLEFTQDALQEIARIAFEANAQVQNIGARRLHGVIEKIVEDISFNCDTHKGQKVTITVDDVKKHLSDLMLKTDLSKYII</sequence>
<protein>
    <submittedName>
        <fullName evidence="9">Heat shock protein HslVU</fullName>
    </submittedName>
</protein>
<dbReference type="PANTHER" id="PTHR48102">
    <property type="entry name" value="ATP-DEPENDENT CLP PROTEASE ATP-BINDING SUBUNIT CLPX-LIKE, MITOCHONDRIAL-RELATED"/>
    <property type="match status" value="1"/>
</dbReference>
<dbReference type="RefSeq" id="XP_020436710.1">
    <property type="nucleotide sequence ID" value="XM_020572593.1"/>
</dbReference>
<reference evidence="9 10" key="1">
    <citation type="journal article" date="2011" name="Genome Res.">
        <title>Phylogeny-wide analysis of social amoeba genomes highlights ancient origins for complex intercellular communication.</title>
        <authorList>
            <person name="Heidel A.J."/>
            <person name="Lawal H.M."/>
            <person name="Felder M."/>
            <person name="Schilde C."/>
            <person name="Helps N.R."/>
            <person name="Tunggal B."/>
            <person name="Rivero F."/>
            <person name="John U."/>
            <person name="Schleicher M."/>
            <person name="Eichinger L."/>
            <person name="Platzer M."/>
            <person name="Noegel A.A."/>
            <person name="Schaap P."/>
            <person name="Gloeckner G."/>
        </authorList>
    </citation>
    <scope>NUCLEOTIDE SEQUENCE [LARGE SCALE GENOMIC DNA]</scope>
    <source>
        <strain evidence="10">ATCC 26659 / Pp 5 / PN500</strain>
    </source>
</reference>
<dbReference type="STRING" id="670386.D3AZX3"/>
<evidence type="ECO:0000259" key="7">
    <source>
        <dbReference type="SMART" id="SM00382"/>
    </source>
</evidence>
<organism evidence="9 10">
    <name type="scientific">Heterostelium pallidum (strain ATCC 26659 / Pp 5 / PN500)</name>
    <name type="common">Cellular slime mold</name>
    <name type="synonym">Polysphondylium pallidum</name>
    <dbReference type="NCBI Taxonomy" id="670386"/>
    <lineage>
        <taxon>Eukaryota</taxon>
        <taxon>Amoebozoa</taxon>
        <taxon>Evosea</taxon>
        <taxon>Eumycetozoa</taxon>
        <taxon>Dictyostelia</taxon>
        <taxon>Acytosteliales</taxon>
        <taxon>Acytosteliaceae</taxon>
        <taxon>Heterostelium</taxon>
    </lineage>
</organism>
<dbReference type="InterPro" id="IPR050052">
    <property type="entry name" value="ATP-dep_Clp_protease_ClpX"/>
</dbReference>
<dbReference type="GeneID" id="31357116"/>
<dbReference type="GO" id="GO:0008233">
    <property type="term" value="F:peptidase activity"/>
    <property type="evidence" value="ECO:0007669"/>
    <property type="project" value="InterPro"/>
</dbReference>
<gene>
    <name evidence="9" type="ORF">PPL_01587</name>
</gene>
<evidence type="ECO:0000313" key="10">
    <source>
        <dbReference type="Proteomes" id="UP000001396"/>
    </source>
</evidence>
<comment type="caution">
    <text evidence="9">The sequence shown here is derived from an EMBL/GenBank/DDBJ whole genome shotgun (WGS) entry which is preliminary data.</text>
</comment>
<dbReference type="Proteomes" id="UP000001396">
    <property type="component" value="Unassembled WGS sequence"/>
</dbReference>
<dbReference type="GO" id="GO:0016887">
    <property type="term" value="F:ATP hydrolysis activity"/>
    <property type="evidence" value="ECO:0007669"/>
    <property type="project" value="InterPro"/>
</dbReference>
<dbReference type="InterPro" id="IPR027417">
    <property type="entry name" value="P-loop_NTPase"/>
</dbReference>
<dbReference type="FunCoup" id="D3AZX3">
    <property type="interactions" value="5"/>
</dbReference>
<dbReference type="InterPro" id="IPR003593">
    <property type="entry name" value="AAA+_ATPase"/>
</dbReference>
<dbReference type="NCBIfam" id="TIGR00390">
    <property type="entry name" value="hslU"/>
    <property type="match status" value="1"/>
</dbReference>
<dbReference type="FunFam" id="3.40.50.300:FF:000220">
    <property type="entry name" value="ATP-dependent protease ATPase subunit HslU"/>
    <property type="match status" value="1"/>
</dbReference>
<evidence type="ECO:0000256" key="2">
    <source>
        <dbReference type="ARBA" id="ARBA00022490"/>
    </source>
</evidence>
<dbReference type="SMART" id="SM01086">
    <property type="entry name" value="ClpB_D2-small"/>
    <property type="match status" value="1"/>
</dbReference>